<dbReference type="PANTHER" id="PTHR12526:SF624">
    <property type="entry name" value="BLR6297 PROTEIN"/>
    <property type="match status" value="1"/>
</dbReference>
<dbReference type="Pfam" id="PF13692">
    <property type="entry name" value="Glyco_trans_1_4"/>
    <property type="match status" value="1"/>
</dbReference>
<dbReference type="PANTHER" id="PTHR12526">
    <property type="entry name" value="GLYCOSYLTRANSFERASE"/>
    <property type="match status" value="1"/>
</dbReference>
<keyword evidence="2" id="KW-1185">Reference proteome</keyword>
<evidence type="ECO:0000313" key="1">
    <source>
        <dbReference type="EMBL" id="MBB5329947.1"/>
    </source>
</evidence>
<dbReference type="Proteomes" id="UP000535182">
    <property type="component" value="Unassembled WGS sequence"/>
</dbReference>
<accession>A0A9X0U6M0</accession>
<organism evidence="1 2">
    <name type="scientific">Tunturiibacter gelidiferens</name>
    <dbReference type="NCBI Taxonomy" id="3069689"/>
    <lineage>
        <taxon>Bacteria</taxon>
        <taxon>Pseudomonadati</taxon>
        <taxon>Acidobacteriota</taxon>
        <taxon>Terriglobia</taxon>
        <taxon>Terriglobales</taxon>
        <taxon>Acidobacteriaceae</taxon>
        <taxon>Tunturiibacter</taxon>
    </lineage>
</organism>
<reference evidence="1 2" key="1">
    <citation type="submission" date="2020-08" db="EMBL/GenBank/DDBJ databases">
        <title>Genomic Encyclopedia of Type Strains, Phase IV (KMG-V): Genome sequencing to study the core and pangenomes of soil and plant-associated prokaryotes.</title>
        <authorList>
            <person name="Whitman W."/>
        </authorList>
    </citation>
    <scope>NUCLEOTIDE SEQUENCE [LARGE SCALE GENOMIC DNA]</scope>
    <source>
        <strain evidence="1 2">X5P2</strain>
    </source>
</reference>
<protein>
    <submittedName>
        <fullName evidence="1">Glycosyltransferase involved in cell wall biosynthesis</fullName>
    </submittedName>
</protein>
<comment type="caution">
    <text evidence="1">The sequence shown here is derived from an EMBL/GenBank/DDBJ whole genome shotgun (WGS) entry which is preliminary data.</text>
</comment>
<evidence type="ECO:0000313" key="2">
    <source>
        <dbReference type="Proteomes" id="UP000535182"/>
    </source>
</evidence>
<sequence>MTIKIFVRTRFQILQACNPPDTIFLIALLLKPFGVRFIFDHHDLSPELFESKFGNRVGLLHTLTQLAEYCSFRVAKVCIATNDSFKEIAMTRGRKLAKDVFVVRNCPDLASLRRLPPLPDAKFGKSLLVAYVGFMGSQDGLHLLLESIDHIIKKEKRQDVHFVLIGAGTELSKLQTWVAQNGLNPFVTFTGQVPYEEVGAYLSGADVGVAPDPKTSMNDKSTMIKILEYMACGLPVVLFDLKEGRRIADSAALYASPNDPIDFADKITTLLDSEELRRKLGDCGRKRVENHLNWASEKATLLEAYETALS</sequence>
<dbReference type="Gene3D" id="3.40.50.2000">
    <property type="entry name" value="Glycogen Phosphorylase B"/>
    <property type="match status" value="2"/>
</dbReference>
<gene>
    <name evidence="1" type="ORF">HDF14_003576</name>
</gene>
<name>A0A9X0U6M0_9BACT</name>
<dbReference type="AlphaFoldDB" id="A0A9X0U6M0"/>
<dbReference type="CDD" id="cd03794">
    <property type="entry name" value="GT4_WbuB-like"/>
    <property type="match status" value="1"/>
</dbReference>
<dbReference type="SUPFAM" id="SSF53756">
    <property type="entry name" value="UDP-Glycosyltransferase/glycogen phosphorylase"/>
    <property type="match status" value="1"/>
</dbReference>
<proteinExistence type="predicted"/>
<dbReference type="GO" id="GO:0016757">
    <property type="term" value="F:glycosyltransferase activity"/>
    <property type="evidence" value="ECO:0007669"/>
    <property type="project" value="TreeGrafter"/>
</dbReference>
<dbReference type="EMBL" id="JACHEB010000008">
    <property type="protein sequence ID" value="MBB5329947.1"/>
    <property type="molecule type" value="Genomic_DNA"/>
</dbReference>